<accession>A0ABP7R010</accession>
<dbReference type="Pfam" id="PF14390">
    <property type="entry name" value="DUF4420"/>
    <property type="match status" value="1"/>
</dbReference>
<dbReference type="InterPro" id="IPR025534">
    <property type="entry name" value="DUF4420"/>
</dbReference>
<protein>
    <submittedName>
        <fullName evidence="1">PD-(D/E)XK motif protein</fullName>
    </submittedName>
</protein>
<dbReference type="Proteomes" id="UP001501627">
    <property type="component" value="Unassembled WGS sequence"/>
</dbReference>
<evidence type="ECO:0000313" key="2">
    <source>
        <dbReference type="Proteomes" id="UP001501627"/>
    </source>
</evidence>
<sequence length="327" mass="34250">MAWSSLTSADAEPGWQAIALPSAGELQLRAGRRSPDNAEAVLVCFPSAKLAAADKLPEGQGFAVERADPEGSGELWLALTRKSAGSAELFASMACDVIGALDDSVAAGSDEGKLLRVFIGRVGAWQEFMRKGSQALSPDAEIGLIGELTLLRAIIEAGVAPATAIESWVGPLDGIQDFEIGAGALEVKATLSAAGFPARIGSLEQLDDSTRQPLFVAGARLRQAESGQNLPGFVEAMRQAIKGDGEAERLLSERLLAAGYIDSHSDRYPRKFEQAGMRVVEVAANFPRMTSGTVPAGIMKAMYEIDLDKAPGDNVGAKGALKKLGAI</sequence>
<evidence type="ECO:0000313" key="1">
    <source>
        <dbReference type="EMBL" id="GAA3990218.1"/>
    </source>
</evidence>
<reference evidence="2" key="1">
    <citation type="journal article" date="2019" name="Int. J. Syst. Evol. Microbiol.">
        <title>The Global Catalogue of Microorganisms (GCM) 10K type strain sequencing project: providing services to taxonomists for standard genome sequencing and annotation.</title>
        <authorList>
            <consortium name="The Broad Institute Genomics Platform"/>
            <consortium name="The Broad Institute Genome Sequencing Center for Infectious Disease"/>
            <person name="Wu L."/>
            <person name="Ma J."/>
        </authorList>
    </citation>
    <scope>NUCLEOTIDE SEQUENCE [LARGE SCALE GENOMIC DNA]</scope>
    <source>
        <strain evidence="2">JCM 17561</strain>
    </source>
</reference>
<gene>
    <name evidence="1" type="ORF">GCM10022279_11650</name>
</gene>
<organism evidence="1 2">
    <name type="scientific">Comamonas faecalis</name>
    <dbReference type="NCBI Taxonomy" id="1387849"/>
    <lineage>
        <taxon>Bacteria</taxon>
        <taxon>Pseudomonadati</taxon>
        <taxon>Pseudomonadota</taxon>
        <taxon>Betaproteobacteria</taxon>
        <taxon>Burkholderiales</taxon>
        <taxon>Comamonadaceae</taxon>
        <taxon>Comamonas</taxon>
    </lineage>
</organism>
<dbReference type="EMBL" id="BAABBP010000008">
    <property type="protein sequence ID" value="GAA3990218.1"/>
    <property type="molecule type" value="Genomic_DNA"/>
</dbReference>
<name>A0ABP7R010_9BURK</name>
<keyword evidence="2" id="KW-1185">Reference proteome</keyword>
<proteinExistence type="predicted"/>
<comment type="caution">
    <text evidence="1">The sequence shown here is derived from an EMBL/GenBank/DDBJ whole genome shotgun (WGS) entry which is preliminary data.</text>
</comment>